<organism evidence="2 3">
    <name type="scientific">Mucor plumbeus</name>
    <dbReference type="NCBI Taxonomy" id="97098"/>
    <lineage>
        <taxon>Eukaryota</taxon>
        <taxon>Fungi</taxon>
        <taxon>Fungi incertae sedis</taxon>
        <taxon>Mucoromycota</taxon>
        <taxon>Mucoromycotina</taxon>
        <taxon>Mucoromycetes</taxon>
        <taxon>Mucorales</taxon>
        <taxon>Mucorineae</taxon>
        <taxon>Mucoraceae</taxon>
        <taxon>Mucor</taxon>
    </lineage>
</organism>
<feature type="transmembrane region" description="Helical" evidence="1">
    <location>
        <begin position="548"/>
        <end position="565"/>
    </location>
</feature>
<keyword evidence="1" id="KW-0472">Membrane</keyword>
<evidence type="ECO:0000313" key="2">
    <source>
        <dbReference type="EMBL" id="KAG2190325.1"/>
    </source>
</evidence>
<protein>
    <submittedName>
        <fullName evidence="2">Uncharacterized protein</fullName>
    </submittedName>
</protein>
<keyword evidence="1" id="KW-0812">Transmembrane</keyword>
<evidence type="ECO:0000256" key="1">
    <source>
        <dbReference type="SAM" id="Phobius"/>
    </source>
</evidence>
<gene>
    <name evidence="2" type="ORF">INT46_006742</name>
</gene>
<dbReference type="Proteomes" id="UP000650833">
    <property type="component" value="Unassembled WGS sequence"/>
</dbReference>
<proteinExistence type="predicted"/>
<feature type="transmembrane region" description="Helical" evidence="1">
    <location>
        <begin position="111"/>
        <end position="130"/>
    </location>
</feature>
<keyword evidence="3" id="KW-1185">Reference proteome</keyword>
<dbReference type="AlphaFoldDB" id="A0A8H7UP38"/>
<dbReference type="EMBL" id="JAEPRC010000994">
    <property type="protein sequence ID" value="KAG2190325.1"/>
    <property type="molecule type" value="Genomic_DNA"/>
</dbReference>
<feature type="transmembrane region" description="Helical" evidence="1">
    <location>
        <begin position="56"/>
        <end position="78"/>
    </location>
</feature>
<accession>A0A8H7UP38</accession>
<evidence type="ECO:0000313" key="3">
    <source>
        <dbReference type="Proteomes" id="UP000650833"/>
    </source>
</evidence>
<dbReference type="OrthoDB" id="2247731at2759"/>
<reference evidence="2" key="1">
    <citation type="submission" date="2020-12" db="EMBL/GenBank/DDBJ databases">
        <title>Metabolic potential, ecology and presence of endohyphal bacteria is reflected in genomic diversity of Mucoromycotina.</title>
        <authorList>
            <person name="Muszewska A."/>
            <person name="Okrasinska A."/>
            <person name="Steczkiewicz K."/>
            <person name="Drgas O."/>
            <person name="Orlowska M."/>
            <person name="Perlinska-Lenart U."/>
            <person name="Aleksandrzak-Piekarczyk T."/>
            <person name="Szatraj K."/>
            <person name="Zielenkiewicz U."/>
            <person name="Pilsyk S."/>
            <person name="Malc E."/>
            <person name="Mieczkowski P."/>
            <person name="Kruszewska J.S."/>
            <person name="Biernat P."/>
            <person name="Pawlowska J."/>
        </authorList>
    </citation>
    <scope>NUCLEOTIDE SEQUENCE</scope>
    <source>
        <strain evidence="2">CBS 226.32</strain>
    </source>
</reference>
<comment type="caution">
    <text evidence="2">The sequence shown here is derived from an EMBL/GenBank/DDBJ whole genome shotgun (WGS) entry which is preliminary data.</text>
</comment>
<name>A0A8H7UP38_9FUNG</name>
<keyword evidence="1" id="KW-1133">Transmembrane helix</keyword>
<sequence>MFSVYFSQQYGIDFIVCHIWNSELVSRLADQKGAARDPISYNRATSNMIPAVLAVLLYQILAFLGTEAVGQIVTYIAFKRRDLDFKLMYLQDPLELVTNYHRFDKTTHQKAIIIFLSFFAIALQFIPTIFTKFNSTGSIYYSPITSPLVKAEAADKYNWTSTLPVYSNFVSYLTNPTVTSLEDMTNEYIKENLRQNNTQNPKGHWFRPEIAKRFEWDNRQKGTLENFNGLYADGSLANQTATAFGFRPGDSVYPTSLTLSSCRSSDPTILVNYIPSIYGNAVQGARAYDGPCYPIYDNTLSIVLSQRVAGAYQSSLLNSNDTIYRQMKLFQGTTASSSFGVSIFNHNSSHMTMGIKKTAHITLYSYNKTAILPSDCSIGSRANFTNNFIDLPYNAVLCELINSKNSLNVSTAIVQAAGRIYLENYVVNTVYTFQKGGMYDEGESIMVDLSLFQAYTVEGNLLDNKEHMVAYSSNSLQYDSPTNSTATAADLSNDKIGSILTALDHSRISQETVDILVGVASMRVRWENGDYSDFSLHRSQVLDAVETPVWWIITVVVLGLIFLMPQTCRLFVRRIPEYAEDLRTLLILTLERSGIVAGERRKVGNVGISLNGEDNDINRTALLSVDGYPVTIVNRFTSVESSLINKNTIYVNEKYV</sequence>